<name>A0ABV0SBM9_9TELE</name>
<accession>A0ABV0SBM9</accession>
<comment type="caution">
    <text evidence="1">The sequence shown here is derived from an EMBL/GenBank/DDBJ whole genome shotgun (WGS) entry which is preliminary data.</text>
</comment>
<dbReference type="EMBL" id="JAHRIN010076297">
    <property type="protein sequence ID" value="MEQ2217950.1"/>
    <property type="molecule type" value="Genomic_DNA"/>
</dbReference>
<keyword evidence="2" id="KW-1185">Reference proteome</keyword>
<organism evidence="1 2">
    <name type="scientific">Xenoophorus captivus</name>
    <dbReference type="NCBI Taxonomy" id="1517983"/>
    <lineage>
        <taxon>Eukaryota</taxon>
        <taxon>Metazoa</taxon>
        <taxon>Chordata</taxon>
        <taxon>Craniata</taxon>
        <taxon>Vertebrata</taxon>
        <taxon>Euteleostomi</taxon>
        <taxon>Actinopterygii</taxon>
        <taxon>Neopterygii</taxon>
        <taxon>Teleostei</taxon>
        <taxon>Neoteleostei</taxon>
        <taxon>Acanthomorphata</taxon>
        <taxon>Ovalentaria</taxon>
        <taxon>Atherinomorphae</taxon>
        <taxon>Cyprinodontiformes</taxon>
        <taxon>Goodeidae</taxon>
        <taxon>Xenoophorus</taxon>
    </lineage>
</organism>
<reference evidence="1 2" key="1">
    <citation type="submission" date="2021-06" db="EMBL/GenBank/DDBJ databases">
        <authorList>
            <person name="Palmer J.M."/>
        </authorList>
    </citation>
    <scope>NUCLEOTIDE SEQUENCE [LARGE SCALE GENOMIC DNA]</scope>
    <source>
        <strain evidence="1 2">XC_2019</strain>
        <tissue evidence="1">Muscle</tissue>
    </source>
</reference>
<evidence type="ECO:0000313" key="2">
    <source>
        <dbReference type="Proteomes" id="UP001434883"/>
    </source>
</evidence>
<evidence type="ECO:0000313" key="1">
    <source>
        <dbReference type="EMBL" id="MEQ2217950.1"/>
    </source>
</evidence>
<dbReference type="Proteomes" id="UP001434883">
    <property type="component" value="Unassembled WGS sequence"/>
</dbReference>
<proteinExistence type="predicted"/>
<protein>
    <submittedName>
        <fullName evidence="1">Uncharacterized protein</fullName>
    </submittedName>
</protein>
<sequence length="117" mass="13287">MFIPDSQMTDFILDTVWVLINSALFGPLNQWLSFSVCFSPFLFIWKLMQAQFHTERFICLHNVLVIFYLPGLQRDHLPSVICEQGQIKWHGVVSAGSVVLPPSPQPQETIAGKRTGL</sequence>
<gene>
    <name evidence="1" type="ORF">XENOCAPTIV_026795</name>
</gene>